<comment type="similarity">
    <text evidence="3">Belongs to the bacterial solute-binding protein 5 family.</text>
</comment>
<evidence type="ECO:0000256" key="7">
    <source>
        <dbReference type="ARBA" id="ARBA00022764"/>
    </source>
</evidence>
<gene>
    <name evidence="9" type="ORF">HF320_01045</name>
</gene>
<dbReference type="PROSITE" id="PS51257">
    <property type="entry name" value="PROKAR_LIPOPROTEIN"/>
    <property type="match status" value="1"/>
</dbReference>
<comment type="subcellular location">
    <subcellularLocation>
        <location evidence="2">Periplasm</location>
    </subcellularLocation>
</comment>
<name>A0A7X9UAF9_9ACTN</name>
<dbReference type="RefSeq" id="WP_169276688.1">
    <property type="nucleotide sequence ID" value="NZ_JABBCP010000001.1"/>
</dbReference>
<dbReference type="EMBL" id="JABBCP010000001">
    <property type="protein sequence ID" value="NMF54921.1"/>
    <property type="molecule type" value="Genomic_DNA"/>
</dbReference>
<organism evidence="9 10">
    <name type="scientific">Collinsella acetigenes</name>
    <dbReference type="NCBI Taxonomy" id="2713419"/>
    <lineage>
        <taxon>Bacteria</taxon>
        <taxon>Bacillati</taxon>
        <taxon>Actinomycetota</taxon>
        <taxon>Coriobacteriia</taxon>
        <taxon>Coriobacteriales</taxon>
        <taxon>Coriobacteriaceae</taxon>
        <taxon>Collinsella</taxon>
    </lineage>
</organism>
<evidence type="ECO:0000313" key="10">
    <source>
        <dbReference type="Proteomes" id="UP000546970"/>
    </source>
</evidence>
<evidence type="ECO:0000256" key="2">
    <source>
        <dbReference type="ARBA" id="ARBA00004418"/>
    </source>
</evidence>
<evidence type="ECO:0000256" key="6">
    <source>
        <dbReference type="ARBA" id="ARBA00022729"/>
    </source>
</evidence>
<dbReference type="Proteomes" id="UP000546970">
    <property type="component" value="Unassembled WGS sequence"/>
</dbReference>
<dbReference type="InterPro" id="IPR006311">
    <property type="entry name" value="TAT_signal"/>
</dbReference>
<dbReference type="Pfam" id="PF00496">
    <property type="entry name" value="SBP_bac_5"/>
    <property type="match status" value="1"/>
</dbReference>
<dbReference type="GO" id="GO:0030288">
    <property type="term" value="C:outer membrane-bounded periplasmic space"/>
    <property type="evidence" value="ECO:0007669"/>
    <property type="project" value="TreeGrafter"/>
</dbReference>
<dbReference type="GO" id="GO:0043190">
    <property type="term" value="C:ATP-binding cassette (ABC) transporter complex"/>
    <property type="evidence" value="ECO:0007669"/>
    <property type="project" value="InterPro"/>
</dbReference>
<evidence type="ECO:0000259" key="8">
    <source>
        <dbReference type="Pfam" id="PF00496"/>
    </source>
</evidence>
<feature type="domain" description="Solute-binding protein family 5" evidence="8">
    <location>
        <begin position="118"/>
        <end position="483"/>
    </location>
</feature>
<dbReference type="NCBIfam" id="TIGR01409">
    <property type="entry name" value="TAT_signal_seq"/>
    <property type="match status" value="1"/>
</dbReference>
<dbReference type="PANTHER" id="PTHR30290:SF32">
    <property type="entry name" value="GLUTATHIONE-BINDING PROTEIN GSIB"/>
    <property type="match status" value="1"/>
</dbReference>
<dbReference type="Gene3D" id="3.40.190.10">
    <property type="entry name" value="Periplasmic binding protein-like II"/>
    <property type="match status" value="1"/>
</dbReference>
<dbReference type="InterPro" id="IPR000914">
    <property type="entry name" value="SBP_5_dom"/>
</dbReference>
<dbReference type="Gene3D" id="3.90.76.10">
    <property type="entry name" value="Dipeptide-binding Protein, Domain 1"/>
    <property type="match status" value="1"/>
</dbReference>
<dbReference type="PIRSF" id="PIRSF002741">
    <property type="entry name" value="MppA"/>
    <property type="match status" value="1"/>
</dbReference>
<proteinExistence type="inferred from homology"/>
<evidence type="ECO:0000256" key="4">
    <source>
        <dbReference type="ARBA" id="ARBA00017393"/>
    </source>
</evidence>
<comment type="function">
    <text evidence="1">Part of the ABC transporter complex GsiABCD involved in glutathione import. Binds glutathione.</text>
</comment>
<dbReference type="PANTHER" id="PTHR30290">
    <property type="entry name" value="PERIPLASMIC BINDING COMPONENT OF ABC TRANSPORTER"/>
    <property type="match status" value="1"/>
</dbReference>
<reference evidence="9 10" key="1">
    <citation type="submission" date="2020-04" db="EMBL/GenBank/DDBJ databases">
        <title>Collinsella sp. KGMB02528 nov., an anaerobic actinobacterium isolated from human feces.</title>
        <authorList>
            <person name="Han K.-I."/>
            <person name="Eom M.K."/>
            <person name="Kim J.-S."/>
            <person name="Lee K.C."/>
            <person name="Suh M.K."/>
            <person name="Park S.-H."/>
            <person name="Lee J.H."/>
            <person name="Kang S.W."/>
            <person name="Park J.-E."/>
            <person name="Oh B.S."/>
            <person name="Yu S.Y."/>
            <person name="Choi S.-H."/>
            <person name="Lee D.H."/>
            <person name="Yoon H."/>
            <person name="Kim B.-Y."/>
            <person name="Lee J.H."/>
            <person name="Lee J.-S."/>
        </authorList>
    </citation>
    <scope>NUCLEOTIDE SEQUENCE [LARGE SCALE GENOMIC DNA]</scope>
    <source>
        <strain evidence="9 10">KGMB02528</strain>
    </source>
</reference>
<accession>A0A7X9UAF9</accession>
<dbReference type="AlphaFoldDB" id="A0A7X9UAF9"/>
<sequence>MDLENKLNPAVSRRGFVGAAAAGAAALGLAACGNTGSDTKGSAAGSSSSSVEEIVADKDGFVVKAEKTDGKAPKNECIIALEGEIQNMHPMNWSDGNSGNVVYYIYDSLYAFDEDYNFVPKAADSYEVSDDACTYTFHIHEGITFEDGTPLDADAIVTNYQECIKKENGWRRRRMFIRTIDDNTEETRIDNVYKVDDDPLTVAFHLPKPYAPFMNSITQFYIVNPKVITDPDYDYGKKSAGSGPYILEEYAKGDHCSLVKNDKYWGGQKDEGEVTIDRVDFKIIPEAGSRIAALQTGEATVIYPMPTDQVATVRSAGDINMVSMPSTTMRYVTLNTNVKELSDVRVRQAMNYAFNQDEYVKVMYAGAATPATSVLPALVPGYKEQEPFAYDLDKAKSLLKEAGYEDGFEVEIIGDNSTQETKGMTFVMQQLKEVGIDVKVVPNEAATNAEIAAEPEDTTKIQMWYVNWSQSDADGFMRSLLSTAMTPPTGYNTAFWKNEEFDNELQLGNEGKTEDEQNQHYAKCQDIVWPECPWLYLASDNTLMSYKAYLTGIKYVAQGIDVIHAKLNA</sequence>
<evidence type="ECO:0000256" key="5">
    <source>
        <dbReference type="ARBA" id="ARBA00022448"/>
    </source>
</evidence>
<keyword evidence="7" id="KW-0574">Periplasm</keyword>
<comment type="caution">
    <text evidence="9">The sequence shown here is derived from an EMBL/GenBank/DDBJ whole genome shotgun (WGS) entry which is preliminary data.</text>
</comment>
<keyword evidence="10" id="KW-1185">Reference proteome</keyword>
<dbReference type="PROSITE" id="PS51318">
    <property type="entry name" value="TAT"/>
    <property type="match status" value="1"/>
</dbReference>
<dbReference type="InterPro" id="IPR019546">
    <property type="entry name" value="TAT_signal_bac_arc"/>
</dbReference>
<protein>
    <recommendedName>
        <fullName evidence="4">Glutathione-binding protein GsiB</fullName>
    </recommendedName>
</protein>
<dbReference type="InterPro" id="IPR039424">
    <property type="entry name" value="SBP_5"/>
</dbReference>
<dbReference type="Gene3D" id="3.10.105.10">
    <property type="entry name" value="Dipeptide-binding Protein, Domain 3"/>
    <property type="match status" value="1"/>
</dbReference>
<dbReference type="GO" id="GO:1904680">
    <property type="term" value="F:peptide transmembrane transporter activity"/>
    <property type="evidence" value="ECO:0007669"/>
    <property type="project" value="TreeGrafter"/>
</dbReference>
<keyword evidence="5" id="KW-0813">Transport</keyword>
<keyword evidence="6" id="KW-0732">Signal</keyword>
<dbReference type="InterPro" id="IPR030678">
    <property type="entry name" value="Peptide/Ni-bd"/>
</dbReference>
<evidence type="ECO:0000313" key="9">
    <source>
        <dbReference type="EMBL" id="NMF54921.1"/>
    </source>
</evidence>
<dbReference type="GO" id="GO:0042938">
    <property type="term" value="P:dipeptide transport"/>
    <property type="evidence" value="ECO:0007669"/>
    <property type="project" value="TreeGrafter"/>
</dbReference>
<dbReference type="SUPFAM" id="SSF53850">
    <property type="entry name" value="Periplasmic binding protein-like II"/>
    <property type="match status" value="1"/>
</dbReference>
<evidence type="ECO:0000256" key="1">
    <source>
        <dbReference type="ARBA" id="ARBA00003489"/>
    </source>
</evidence>
<evidence type="ECO:0000256" key="3">
    <source>
        <dbReference type="ARBA" id="ARBA00005695"/>
    </source>
</evidence>